<name>A0ABS6DQQ2_9MOLU</name>
<evidence type="ECO:0000313" key="2">
    <source>
        <dbReference type="Proteomes" id="UP000812267"/>
    </source>
</evidence>
<sequence>MPENKNNDSWFESLAQYLVATPTERPYIFSPKNTNAKYQDDTPGKNRRLMQNLNTFMMSIIAKIHNYYTLLPN</sequence>
<keyword evidence="2" id="KW-1185">Reference proteome</keyword>
<evidence type="ECO:0000313" key="1">
    <source>
        <dbReference type="EMBL" id="MBU4693317.1"/>
    </source>
</evidence>
<accession>A0ABS6DQQ2</accession>
<dbReference type="EMBL" id="JAHMHK010000001">
    <property type="protein sequence ID" value="MBU4693317.1"/>
    <property type="molecule type" value="Genomic_DNA"/>
</dbReference>
<reference evidence="1" key="1">
    <citation type="submission" date="2021-06" db="EMBL/GenBank/DDBJ databases">
        <title>Novel Mycoplasma species detected in California sea lions (Zalophus californianus) from the USA.</title>
        <authorList>
            <person name="Volokhov D.V."/>
            <person name="Furtak V.A."/>
            <person name="Zagorodnyaya T.A."/>
        </authorList>
    </citation>
    <scope>NUCLEOTIDE SEQUENCE [LARGE SCALE GENOMIC DNA]</scope>
    <source>
        <strain evidence="1">CSL 4779</strain>
    </source>
</reference>
<comment type="caution">
    <text evidence="1">The sequence shown here is derived from an EMBL/GenBank/DDBJ whole genome shotgun (WGS) entry which is preliminary data.</text>
</comment>
<gene>
    <name evidence="1" type="ORF">KQ878_00250</name>
</gene>
<organism evidence="1 2">
    <name type="scientific">Mycoplasma zalophidermidis</name>
    <dbReference type="NCBI Taxonomy" id="398174"/>
    <lineage>
        <taxon>Bacteria</taxon>
        <taxon>Bacillati</taxon>
        <taxon>Mycoplasmatota</taxon>
        <taxon>Mollicutes</taxon>
        <taxon>Mycoplasmataceae</taxon>
        <taxon>Mycoplasma</taxon>
    </lineage>
</organism>
<dbReference type="Proteomes" id="UP000812267">
    <property type="component" value="Unassembled WGS sequence"/>
</dbReference>
<proteinExistence type="predicted"/>
<protein>
    <submittedName>
        <fullName evidence="1">Uncharacterized protein</fullName>
    </submittedName>
</protein>
<dbReference type="RefSeq" id="WP_216505076.1">
    <property type="nucleotide sequence ID" value="NZ_JAHMHJ010000001.1"/>
</dbReference>